<accession>A0A0R1QP51</accession>
<sequence>MMLTKFKQDYAKIAMGFLSFIPDLKDINHLQTELKLYTEDPTHVLYLYRQDRDADFEGVVGVESANDFVMLRHLSLSPAVRDEKTQFAALSDLVALYPDKKLMGSMETASLVAKFNTFRKEEQDGTDLSAR</sequence>
<name>A0A0R1QP51_9LACO</name>
<dbReference type="EMBL" id="AZEU01000174">
    <property type="protein sequence ID" value="KRL43973.1"/>
    <property type="molecule type" value="Genomic_DNA"/>
</dbReference>
<evidence type="ECO:0000313" key="1">
    <source>
        <dbReference type="EMBL" id="KRL43973.1"/>
    </source>
</evidence>
<reference evidence="1 2" key="1">
    <citation type="journal article" date="2015" name="Genome Announc.">
        <title>Expanding the biotechnology potential of lactobacilli through comparative genomics of 213 strains and associated genera.</title>
        <authorList>
            <person name="Sun Z."/>
            <person name="Harris H.M."/>
            <person name="McCann A."/>
            <person name="Guo C."/>
            <person name="Argimon S."/>
            <person name="Zhang W."/>
            <person name="Yang X."/>
            <person name="Jeffery I.B."/>
            <person name="Cooney J.C."/>
            <person name="Kagawa T.F."/>
            <person name="Liu W."/>
            <person name="Song Y."/>
            <person name="Salvetti E."/>
            <person name="Wrobel A."/>
            <person name="Rasinkangas P."/>
            <person name="Parkhill J."/>
            <person name="Rea M.C."/>
            <person name="O'Sullivan O."/>
            <person name="Ritari J."/>
            <person name="Douillard F.P."/>
            <person name="Paul Ross R."/>
            <person name="Yang R."/>
            <person name="Briner A.E."/>
            <person name="Felis G.E."/>
            <person name="de Vos W.M."/>
            <person name="Barrangou R."/>
            <person name="Klaenhammer T.R."/>
            <person name="Caufield P.W."/>
            <person name="Cui Y."/>
            <person name="Zhang H."/>
            <person name="O'Toole P.W."/>
        </authorList>
    </citation>
    <scope>NUCLEOTIDE SEQUENCE [LARGE SCALE GENOMIC DNA]</scope>
    <source>
        <strain evidence="1 2">DSM 13343</strain>
    </source>
</reference>
<evidence type="ECO:0000313" key="2">
    <source>
        <dbReference type="Proteomes" id="UP000051790"/>
    </source>
</evidence>
<protein>
    <submittedName>
        <fullName evidence="1">RibT protein, riboflavin biosynthesis acetyltransferase (GNAT) family</fullName>
    </submittedName>
</protein>
<proteinExistence type="predicted"/>
<dbReference type="PATRIC" id="fig|1423769.4.peg.1535"/>
<dbReference type="GO" id="GO:0016740">
    <property type="term" value="F:transferase activity"/>
    <property type="evidence" value="ECO:0007669"/>
    <property type="project" value="UniProtKB-KW"/>
</dbReference>
<dbReference type="Proteomes" id="UP000051790">
    <property type="component" value="Unassembled WGS sequence"/>
</dbReference>
<keyword evidence="1" id="KW-0808">Transferase</keyword>
<dbReference type="AlphaFoldDB" id="A0A0R1QP51"/>
<keyword evidence="2" id="KW-1185">Reference proteome</keyword>
<comment type="caution">
    <text evidence="1">The sequence shown here is derived from an EMBL/GenBank/DDBJ whole genome shotgun (WGS) entry which is preliminary data.</text>
</comment>
<organism evidence="1 2">
    <name type="scientific">Lacticaseibacillus manihotivorans DSM 13343 = JCM 12514</name>
    <dbReference type="NCBI Taxonomy" id="1423769"/>
    <lineage>
        <taxon>Bacteria</taxon>
        <taxon>Bacillati</taxon>
        <taxon>Bacillota</taxon>
        <taxon>Bacilli</taxon>
        <taxon>Lactobacillales</taxon>
        <taxon>Lactobacillaceae</taxon>
        <taxon>Lacticaseibacillus</taxon>
    </lineage>
</organism>
<gene>
    <name evidence="1" type="ORF">FD01_GL001427</name>
</gene>